<evidence type="ECO:0000313" key="2">
    <source>
        <dbReference type="EMBL" id="PSO06196.1"/>
    </source>
</evidence>
<gene>
    <name evidence="2" type="ORF">B9Q04_17290</name>
</gene>
<comment type="caution">
    <text evidence="2">The sequence shown here is derived from an EMBL/GenBank/DDBJ whole genome shotgun (WGS) entry which is preliminary data.</text>
</comment>
<evidence type="ECO:0000313" key="3">
    <source>
        <dbReference type="Proteomes" id="UP000242015"/>
    </source>
</evidence>
<protein>
    <submittedName>
        <fullName evidence="2">Uncharacterized protein</fullName>
    </submittedName>
</protein>
<proteinExistence type="predicted"/>
<keyword evidence="1" id="KW-0472">Membrane</keyword>
<feature type="transmembrane region" description="Helical" evidence="1">
    <location>
        <begin position="46"/>
        <end position="65"/>
    </location>
</feature>
<name>A0A2R6C637_9ARCH</name>
<accession>A0A2R6C637</accession>
<dbReference type="Proteomes" id="UP000242015">
    <property type="component" value="Unassembled WGS sequence"/>
</dbReference>
<reference evidence="2 3" key="1">
    <citation type="submission" date="2017-04" db="EMBL/GenBank/DDBJ databases">
        <title>Novel microbial lineages endemic to geothermal iron-oxide mats fill important gaps in the evolutionary history of Archaea.</title>
        <authorList>
            <person name="Jay Z.J."/>
            <person name="Beam J.P."/>
            <person name="Dlakic M."/>
            <person name="Rusch D.B."/>
            <person name="Kozubal M.A."/>
            <person name="Inskeep W.P."/>
        </authorList>
    </citation>
    <scope>NUCLEOTIDE SEQUENCE [LARGE SCALE GENOMIC DNA]</scope>
    <source>
        <strain evidence="2">BE_D</strain>
    </source>
</reference>
<organism evidence="2 3">
    <name type="scientific">Candidatus Marsarchaeota G2 archaeon BE_D</name>
    <dbReference type="NCBI Taxonomy" id="1978158"/>
    <lineage>
        <taxon>Archaea</taxon>
        <taxon>Candidatus Marsarchaeota</taxon>
        <taxon>Candidatus Marsarchaeota group 2</taxon>
    </lineage>
</organism>
<keyword evidence="1" id="KW-1133">Transmembrane helix</keyword>
<evidence type="ECO:0000256" key="1">
    <source>
        <dbReference type="SAM" id="Phobius"/>
    </source>
</evidence>
<keyword evidence="1" id="KW-0812">Transmembrane</keyword>
<dbReference type="EMBL" id="NEXF01000565">
    <property type="protein sequence ID" value="PSO06196.1"/>
    <property type="molecule type" value="Genomic_DNA"/>
</dbReference>
<dbReference type="AlphaFoldDB" id="A0A2R6C637"/>
<sequence length="78" mass="8781">MIRGGGVIPFRRLLRAVLREEVVVTGVEGVVGWLFYNALISLYGFSWLHAILFGLSGYTLQVTFFQPIKSLVNRMGHL</sequence>